<comment type="subcellular location">
    <subcellularLocation>
        <location evidence="2">Cytoplasm</location>
    </subcellularLocation>
    <subcellularLocation>
        <location evidence="1">Nucleus</location>
    </subcellularLocation>
</comment>
<organism evidence="7 8">
    <name type="scientific">Chloropicon roscoffensis</name>
    <dbReference type="NCBI Taxonomy" id="1461544"/>
    <lineage>
        <taxon>Eukaryota</taxon>
        <taxon>Viridiplantae</taxon>
        <taxon>Chlorophyta</taxon>
        <taxon>Chloropicophyceae</taxon>
        <taxon>Chloropicales</taxon>
        <taxon>Chloropicaceae</taxon>
        <taxon>Chloropicon</taxon>
    </lineage>
</organism>
<dbReference type="Proteomes" id="UP001472866">
    <property type="component" value="Chromosome 01"/>
</dbReference>
<accession>A0AAX4NYT2</accession>
<dbReference type="AlphaFoldDB" id="A0AAX4NYT2"/>
<dbReference type="EMBL" id="CP151501">
    <property type="protein sequence ID" value="WZN59078.1"/>
    <property type="molecule type" value="Genomic_DNA"/>
</dbReference>
<dbReference type="GO" id="GO:0000338">
    <property type="term" value="P:protein deneddylation"/>
    <property type="evidence" value="ECO:0007669"/>
    <property type="project" value="InterPro"/>
</dbReference>
<evidence type="ECO:0000256" key="3">
    <source>
        <dbReference type="ARBA" id="ARBA00022490"/>
    </source>
</evidence>
<dbReference type="GO" id="GO:0010387">
    <property type="term" value="P:COP9 signalosome assembly"/>
    <property type="evidence" value="ECO:0007669"/>
    <property type="project" value="InterPro"/>
</dbReference>
<evidence type="ECO:0000313" key="7">
    <source>
        <dbReference type="EMBL" id="WZN59078.1"/>
    </source>
</evidence>
<evidence type="ECO:0000256" key="4">
    <source>
        <dbReference type="ARBA" id="ARBA00022790"/>
    </source>
</evidence>
<reference evidence="7 8" key="1">
    <citation type="submission" date="2024-03" db="EMBL/GenBank/DDBJ databases">
        <title>Complete genome sequence of the green alga Chloropicon roscoffensis RCC1871.</title>
        <authorList>
            <person name="Lemieux C."/>
            <person name="Pombert J.-F."/>
            <person name="Otis C."/>
            <person name="Turmel M."/>
        </authorList>
    </citation>
    <scope>NUCLEOTIDE SEQUENCE [LARGE SCALE GENOMIC DNA]</scope>
    <source>
        <strain evidence="7 8">RCC1871</strain>
    </source>
</reference>
<dbReference type="Pfam" id="PF10075">
    <property type="entry name" value="CSN8_PSD8_EIF3K"/>
    <property type="match status" value="1"/>
</dbReference>
<keyword evidence="5" id="KW-0539">Nucleus</keyword>
<keyword evidence="4" id="KW-0736">Signalosome</keyword>
<dbReference type="GO" id="GO:0008180">
    <property type="term" value="C:COP9 signalosome"/>
    <property type="evidence" value="ECO:0007669"/>
    <property type="project" value="UniProtKB-KW"/>
</dbReference>
<evidence type="ECO:0000256" key="2">
    <source>
        <dbReference type="ARBA" id="ARBA00004496"/>
    </source>
</evidence>
<dbReference type="Gene3D" id="1.25.40.990">
    <property type="match status" value="1"/>
</dbReference>
<evidence type="ECO:0000256" key="1">
    <source>
        <dbReference type="ARBA" id="ARBA00004123"/>
    </source>
</evidence>
<dbReference type="PANTHER" id="PTHR13339:SF0">
    <property type="entry name" value="COP9 SIGNALOSOME COMPLEX SUBUNIT 8"/>
    <property type="match status" value="1"/>
</dbReference>
<evidence type="ECO:0000313" key="8">
    <source>
        <dbReference type="Proteomes" id="UP001472866"/>
    </source>
</evidence>
<gene>
    <name evidence="7" type="ORF">HKI87_01g06030</name>
</gene>
<dbReference type="InterPro" id="IPR033464">
    <property type="entry name" value="CSN8_PSD8_EIF3K"/>
</dbReference>
<sequence>MEGDYGGLPRTLAEGKFTEAAKACEQMELETDGEEGCQLVWVYTAQIVCYLITGRLNEARFCWKRVPQSLLGDTEMQAVQKVVQTLWEKDYAGFHKSIADHPWGELLLPLMPTLADETRSRVQKIVSKAYTTISVETLMSMLAYSHEKVLQLASENAWELDTDKQMIRVVDAAASSDSSTRRRGLEQLFRYSQSV</sequence>
<dbReference type="InterPro" id="IPR033205">
    <property type="entry name" value="COP9_CSN8"/>
</dbReference>
<feature type="domain" description="CSN8/PSMD8/EIF3K" evidence="6">
    <location>
        <begin position="41"/>
        <end position="170"/>
    </location>
</feature>
<dbReference type="PANTHER" id="PTHR13339">
    <property type="entry name" value="COP9 SIGNALOSOME COMPLEX SUBUNIT 8"/>
    <property type="match status" value="1"/>
</dbReference>
<evidence type="ECO:0000256" key="5">
    <source>
        <dbReference type="ARBA" id="ARBA00023242"/>
    </source>
</evidence>
<keyword evidence="8" id="KW-1185">Reference proteome</keyword>
<dbReference type="GO" id="GO:0005737">
    <property type="term" value="C:cytoplasm"/>
    <property type="evidence" value="ECO:0007669"/>
    <property type="project" value="UniProtKB-SubCell"/>
</dbReference>
<keyword evidence="3" id="KW-0963">Cytoplasm</keyword>
<proteinExistence type="predicted"/>
<protein>
    <submittedName>
        <fullName evidence="7">Subunit 8 of COP9 signalosome complex</fullName>
    </submittedName>
</protein>
<name>A0AAX4NYT2_9CHLO</name>
<evidence type="ECO:0000259" key="6">
    <source>
        <dbReference type="Pfam" id="PF10075"/>
    </source>
</evidence>